<gene>
    <name evidence="1" type="ORF">D0Y65_027038</name>
</gene>
<accession>A0A445IM77</accession>
<name>A0A445IM77_GLYSO</name>
<proteinExistence type="predicted"/>
<evidence type="ECO:0000313" key="2">
    <source>
        <dbReference type="Proteomes" id="UP000289340"/>
    </source>
</evidence>
<evidence type="ECO:0000313" key="1">
    <source>
        <dbReference type="EMBL" id="RZB87177.1"/>
    </source>
</evidence>
<keyword evidence="2" id="KW-1185">Reference proteome</keyword>
<dbReference type="EMBL" id="QZWG01000010">
    <property type="protein sequence ID" value="RZB87177.1"/>
    <property type="molecule type" value="Genomic_DNA"/>
</dbReference>
<comment type="caution">
    <text evidence="1">The sequence shown here is derived from an EMBL/GenBank/DDBJ whole genome shotgun (WGS) entry which is preliminary data.</text>
</comment>
<reference evidence="1 2" key="1">
    <citation type="submission" date="2018-09" db="EMBL/GenBank/DDBJ databases">
        <title>A high-quality reference genome of wild soybean provides a powerful tool to mine soybean genomes.</title>
        <authorList>
            <person name="Xie M."/>
            <person name="Chung C.Y.L."/>
            <person name="Li M.-W."/>
            <person name="Wong F.-L."/>
            <person name="Chan T.-F."/>
            <person name="Lam H.-M."/>
        </authorList>
    </citation>
    <scope>NUCLEOTIDE SEQUENCE [LARGE SCALE GENOMIC DNA]</scope>
    <source>
        <strain evidence="2">cv. W05</strain>
        <tissue evidence="1">Hypocotyl of etiolated seedlings</tissue>
    </source>
</reference>
<sequence length="145" mass="17242">MGSVSMNPVFRSEVPFGYYYYNNNYTEQNNTMLEKRQVFLRSYQFCRKKSFTERIKGSLVRAKKIVWLRLRSACKLRRSLKCAFYYRRRRFFQLLHNNNNRITESSSCLCSSRCLVVFAPAKLQELRVMVGDPFFVKEKKLGMGA</sequence>
<protein>
    <submittedName>
        <fullName evidence="1">Uncharacterized protein</fullName>
    </submittedName>
</protein>
<organism evidence="1 2">
    <name type="scientific">Glycine soja</name>
    <name type="common">Wild soybean</name>
    <dbReference type="NCBI Taxonomy" id="3848"/>
    <lineage>
        <taxon>Eukaryota</taxon>
        <taxon>Viridiplantae</taxon>
        <taxon>Streptophyta</taxon>
        <taxon>Embryophyta</taxon>
        <taxon>Tracheophyta</taxon>
        <taxon>Spermatophyta</taxon>
        <taxon>Magnoliopsida</taxon>
        <taxon>eudicotyledons</taxon>
        <taxon>Gunneridae</taxon>
        <taxon>Pentapetalae</taxon>
        <taxon>rosids</taxon>
        <taxon>fabids</taxon>
        <taxon>Fabales</taxon>
        <taxon>Fabaceae</taxon>
        <taxon>Papilionoideae</taxon>
        <taxon>50 kb inversion clade</taxon>
        <taxon>NPAAA clade</taxon>
        <taxon>indigoferoid/millettioid clade</taxon>
        <taxon>Phaseoleae</taxon>
        <taxon>Glycine</taxon>
        <taxon>Glycine subgen. Soja</taxon>
    </lineage>
</organism>
<dbReference type="AlphaFoldDB" id="A0A445IM77"/>
<dbReference type="Proteomes" id="UP000289340">
    <property type="component" value="Chromosome 10"/>
</dbReference>